<dbReference type="CDD" id="cd04485">
    <property type="entry name" value="DnaE_OBF"/>
    <property type="match status" value="1"/>
</dbReference>
<evidence type="ECO:0000256" key="6">
    <source>
        <dbReference type="ARBA" id="ARBA00022695"/>
    </source>
</evidence>
<dbReference type="InterPro" id="IPR041931">
    <property type="entry name" value="DNA_pol3_alpha_thumb_dom"/>
</dbReference>
<dbReference type="Gene3D" id="3.20.20.140">
    <property type="entry name" value="Metal-dependent hydrolases"/>
    <property type="match status" value="1"/>
</dbReference>
<evidence type="ECO:0000313" key="12">
    <source>
        <dbReference type="EMBL" id="MBS2969991.1"/>
    </source>
</evidence>
<evidence type="ECO:0000313" key="13">
    <source>
        <dbReference type="Proteomes" id="UP000682403"/>
    </source>
</evidence>
<dbReference type="Pfam" id="PF02811">
    <property type="entry name" value="PHP"/>
    <property type="match status" value="1"/>
</dbReference>
<proteinExistence type="inferred from homology"/>
<dbReference type="SMART" id="SM00481">
    <property type="entry name" value="POLIIIAc"/>
    <property type="match status" value="1"/>
</dbReference>
<dbReference type="Pfam" id="PF07733">
    <property type="entry name" value="DNA_pol3_alpha"/>
    <property type="match status" value="1"/>
</dbReference>
<dbReference type="InterPro" id="IPR011708">
    <property type="entry name" value="DNA_pol3_alpha_NTPase_dom"/>
</dbReference>
<comment type="function">
    <text evidence="9">DNA polymerase III is a complex, multichain enzyme responsible for most of the replicative synthesis in bacteria. This DNA polymerase also exhibits 3' to 5' exonuclease activity. The alpha chain is the DNA polymerase.</text>
</comment>
<dbReference type="PANTHER" id="PTHR32294">
    <property type="entry name" value="DNA POLYMERASE III SUBUNIT ALPHA"/>
    <property type="match status" value="1"/>
</dbReference>
<dbReference type="InterPro" id="IPR004805">
    <property type="entry name" value="DnaE2/DnaE/PolC"/>
</dbReference>
<dbReference type="InterPro" id="IPR016195">
    <property type="entry name" value="Pol/histidinol_Pase-like"/>
</dbReference>
<dbReference type="InterPro" id="IPR004365">
    <property type="entry name" value="NA-bd_OB_tRNA"/>
</dbReference>
<accession>A0ABS5LGW1</accession>
<name>A0ABS5LGW1_9BACI</name>
<evidence type="ECO:0000256" key="3">
    <source>
        <dbReference type="ARBA" id="ARBA00012417"/>
    </source>
</evidence>
<evidence type="ECO:0000256" key="8">
    <source>
        <dbReference type="ARBA" id="ARBA00022932"/>
    </source>
</evidence>
<dbReference type="SUPFAM" id="SSF89550">
    <property type="entry name" value="PHP domain-like"/>
    <property type="match status" value="1"/>
</dbReference>
<feature type="domain" description="Polymerase/histidinol phosphatase N-terminal" evidence="11">
    <location>
        <begin position="4"/>
        <end position="71"/>
    </location>
</feature>
<sequence>MPFVHLQLQSSYSLLNSSVRLDRLVQKASELHFKTLALTDQGVMYGAVAFYKQCKNNGIKPIFGLTADVIPQDETIPQGYPLILLAENFKGYQNLLKISSALQTKSPDGIPDRWMKSYREGLIAISPGKEGWIETLLENGEIEEAERAAAHYLELFGADSFFLGIQKTEQTEEEKSLNQYILKVSASAGAGLAALNDVHYLEKEDYLAYQSLIAIQNGEKLNEDSSDASKERYFKSAQHMAGLFSDLPEALENTLKIADRCHVELGLGKARLPSFPAPGGEPADEYLERICLEGLKKRFPEPGEDVYRRLTYELDVIKKMGFSDYFLIVWDFMKFAHENRILTGPGRGSAAGSLVAYVLKITDVDPIKHRLLFERFLNPGRISMPDIDIDFPDTRRDEVIGYVAEKYGSNHVAQIITFGTLAARASIRDTARVMGISPKEADQLAKKVPSGPGVTLEKALKESPAFLKEVQNSPAAAKIVEIASKIEGLPRHVSTHAAGVVFSEDPLTAVVPLREGHQDVYLTQYSMDHLEELGLLKMDFLGLRNLSLIESIVKMVKAQTGTAPSFEKIDYHDLKTFQLLSEGDTTGVFQLESEGMRSVLRRLKPESLEDIAAVNALYRPGPMENIPNYIERKHGNAPIAYPHPDLKELLEPTYGVIVYQEQIMEIASLMAGFSLGDADLLRRAVGKKKKSVLDEERKHFVDGCTKEGYSAKTANEVYDLIVRFADYGFNRSHAFAYSMIGFQLAYLKAHFPSAFMTALLTSSIGNDEKIAQYVKEARGKGLTILPPSVNRSEVPFKLENGAIRYSLSSIKNVGVAAVKDIFRARQQKPFADLFDFCLRVSAKTANRRTLEALVFSGAFDEFKIGRESLLATLDVALEHAELMRPDSGDGQMDLGFEDEFTLKPKYIEVEPFTIAEKLQFEKESLGFYFSDHPVSSYKEILEALKTVKLDQIERKAGSYIRAGVYLSKVRTIRTKKGDLMAFLTLSDETGDAEGVCFPGQYTKLSEIIKEGTLLFAEGKAELRDDSVQFILQKAEPLKDVRKPVSAGTLFLKIENMDRSAERMAMLREVLGKHKGNTPVYLFNPEDKKTVQLNGYKTAAASKECIGMLKALLGEDHVVLKE</sequence>
<dbReference type="InterPro" id="IPR004013">
    <property type="entry name" value="PHP_dom"/>
</dbReference>
<dbReference type="Pfam" id="PF17657">
    <property type="entry name" value="DNA_pol3_finger"/>
    <property type="match status" value="1"/>
</dbReference>
<evidence type="ECO:0000256" key="10">
    <source>
        <dbReference type="ARBA" id="ARBA00049244"/>
    </source>
</evidence>
<keyword evidence="8" id="KW-0239">DNA-directed DNA polymerase</keyword>
<dbReference type="Gene3D" id="1.10.150.870">
    <property type="match status" value="1"/>
</dbReference>
<dbReference type="Pfam" id="PF14579">
    <property type="entry name" value="HHH_6"/>
    <property type="match status" value="1"/>
</dbReference>
<dbReference type="PANTHER" id="PTHR32294:SF0">
    <property type="entry name" value="DNA POLYMERASE III SUBUNIT ALPHA"/>
    <property type="match status" value="1"/>
</dbReference>
<keyword evidence="7" id="KW-0235">DNA replication</keyword>
<evidence type="ECO:0000256" key="9">
    <source>
        <dbReference type="ARBA" id="ARBA00025611"/>
    </source>
</evidence>
<gene>
    <name evidence="12" type="primary">dnaE</name>
    <name evidence="12" type="ORF">J9317_14565</name>
</gene>
<evidence type="ECO:0000259" key="11">
    <source>
        <dbReference type="SMART" id="SM00481"/>
    </source>
</evidence>
<comment type="subcellular location">
    <subcellularLocation>
        <location evidence="1">Cytoplasm</location>
    </subcellularLocation>
</comment>
<dbReference type="InterPro" id="IPR029460">
    <property type="entry name" value="DNAPol_HHH"/>
</dbReference>
<keyword evidence="5 12" id="KW-0808">Transferase</keyword>
<comment type="similarity">
    <text evidence="2">Belongs to the DNA polymerase type-C family. DnaE subfamily.</text>
</comment>
<reference evidence="12 13" key="1">
    <citation type="submission" date="2021-04" db="EMBL/GenBank/DDBJ databases">
        <title>Metabacillus sp. strain KIGAM252 whole genome sequence.</title>
        <authorList>
            <person name="Seo M.-J."/>
            <person name="Cho E.-S."/>
            <person name="Hwang C.Y."/>
            <person name="Yoon D.J."/>
        </authorList>
    </citation>
    <scope>NUCLEOTIDE SEQUENCE [LARGE SCALE GENOMIC DNA]</scope>
    <source>
        <strain evidence="12 13">KIGAM252</strain>
    </source>
</reference>
<organism evidence="12 13">
    <name type="scientific">Metabacillus flavus</name>
    <dbReference type="NCBI Taxonomy" id="2823519"/>
    <lineage>
        <taxon>Bacteria</taxon>
        <taxon>Bacillati</taxon>
        <taxon>Bacillota</taxon>
        <taxon>Bacilli</taxon>
        <taxon>Bacillales</taxon>
        <taxon>Bacillaceae</taxon>
        <taxon>Metabacillus</taxon>
    </lineage>
</organism>
<evidence type="ECO:0000256" key="1">
    <source>
        <dbReference type="ARBA" id="ARBA00004496"/>
    </source>
</evidence>
<keyword evidence="13" id="KW-1185">Reference proteome</keyword>
<evidence type="ECO:0000256" key="7">
    <source>
        <dbReference type="ARBA" id="ARBA00022705"/>
    </source>
</evidence>
<evidence type="ECO:0000256" key="4">
    <source>
        <dbReference type="ARBA" id="ARBA00019114"/>
    </source>
</evidence>
<dbReference type="NCBIfam" id="TIGR00594">
    <property type="entry name" value="polc"/>
    <property type="match status" value="1"/>
</dbReference>
<evidence type="ECO:0000256" key="5">
    <source>
        <dbReference type="ARBA" id="ARBA00022679"/>
    </source>
</evidence>
<evidence type="ECO:0000256" key="2">
    <source>
        <dbReference type="ARBA" id="ARBA00009496"/>
    </source>
</evidence>
<dbReference type="InterPro" id="IPR040982">
    <property type="entry name" value="DNA_pol3_finger"/>
</dbReference>
<dbReference type="Proteomes" id="UP000682403">
    <property type="component" value="Unassembled WGS sequence"/>
</dbReference>
<dbReference type="GO" id="GO:0003887">
    <property type="term" value="F:DNA-directed DNA polymerase activity"/>
    <property type="evidence" value="ECO:0007669"/>
    <property type="project" value="UniProtKB-EC"/>
</dbReference>
<comment type="caution">
    <text evidence="12">The sequence shown here is derived from an EMBL/GenBank/DDBJ whole genome shotgun (WGS) entry which is preliminary data.</text>
</comment>
<dbReference type="RefSeq" id="WP_211559778.1">
    <property type="nucleotide sequence ID" value="NZ_JAGVRK010000001.1"/>
</dbReference>
<dbReference type="NCBIfam" id="NF004226">
    <property type="entry name" value="PRK05673.1"/>
    <property type="match status" value="1"/>
</dbReference>
<dbReference type="EMBL" id="JAGVRK010000001">
    <property type="protein sequence ID" value="MBS2969991.1"/>
    <property type="molecule type" value="Genomic_DNA"/>
</dbReference>
<dbReference type="InterPro" id="IPR003141">
    <property type="entry name" value="Pol/His_phosphatase_N"/>
</dbReference>
<protein>
    <recommendedName>
        <fullName evidence="4">DNA polymerase III subunit alpha</fullName>
        <ecNumber evidence="3">2.7.7.7</ecNumber>
    </recommendedName>
</protein>
<comment type="catalytic activity">
    <reaction evidence="10">
        <text>DNA(n) + a 2'-deoxyribonucleoside 5'-triphosphate = DNA(n+1) + diphosphate</text>
        <dbReference type="Rhea" id="RHEA:22508"/>
        <dbReference type="Rhea" id="RHEA-COMP:17339"/>
        <dbReference type="Rhea" id="RHEA-COMP:17340"/>
        <dbReference type="ChEBI" id="CHEBI:33019"/>
        <dbReference type="ChEBI" id="CHEBI:61560"/>
        <dbReference type="ChEBI" id="CHEBI:173112"/>
        <dbReference type="EC" id="2.7.7.7"/>
    </reaction>
</comment>
<keyword evidence="6 12" id="KW-0548">Nucleotidyltransferase</keyword>
<dbReference type="Pfam" id="PF01336">
    <property type="entry name" value="tRNA_anti-codon"/>
    <property type="match status" value="1"/>
</dbReference>
<dbReference type="Gene3D" id="1.10.10.1600">
    <property type="entry name" value="Bacterial DNA polymerase III alpha subunit, thumb domain"/>
    <property type="match status" value="1"/>
</dbReference>
<dbReference type="EC" id="2.7.7.7" evidence="3"/>